<dbReference type="eggNOG" id="ENOG5032R7W">
    <property type="taxonomic scope" value="Bacteria"/>
</dbReference>
<name>C0QDL8_DESAH</name>
<dbReference type="HOGENOM" id="CLU_019171_0_0_7"/>
<reference evidence="3 4" key="1">
    <citation type="journal article" date="2009" name="Environ. Microbiol.">
        <title>Genome sequence of Desulfobacterium autotrophicum HRM2, a marine sulfate reducer oxidizing organic carbon completely to carbon dioxide.</title>
        <authorList>
            <person name="Strittmatter A.W."/>
            <person name="Liesegang H."/>
            <person name="Rabus R."/>
            <person name="Decker I."/>
            <person name="Amann J."/>
            <person name="Andres S."/>
            <person name="Henne A."/>
            <person name="Fricke W.F."/>
            <person name="Martinez-Arias R."/>
            <person name="Bartels D."/>
            <person name="Goesmann A."/>
            <person name="Krause L."/>
            <person name="Puehler A."/>
            <person name="Klenk H.P."/>
            <person name="Richter M."/>
            <person name="Schuler M."/>
            <person name="Gloeckner F.O."/>
            <person name="Meyerdierks A."/>
            <person name="Gottschalk G."/>
            <person name="Amann R."/>
        </authorList>
    </citation>
    <scope>NUCLEOTIDE SEQUENCE [LARGE SCALE GENOMIC DNA]</scope>
    <source>
        <strain evidence="4">ATCC 43914 / DSM 3382 / HRM2</strain>
    </source>
</reference>
<evidence type="ECO:0000256" key="1">
    <source>
        <dbReference type="SAM" id="MobiDB-lite"/>
    </source>
</evidence>
<dbReference type="KEGG" id="dat:HRM2_21840"/>
<dbReference type="AlphaFoldDB" id="C0QDL8"/>
<dbReference type="Proteomes" id="UP000000442">
    <property type="component" value="Chromosome"/>
</dbReference>
<evidence type="ECO:0000256" key="2">
    <source>
        <dbReference type="SAM" id="Phobius"/>
    </source>
</evidence>
<evidence type="ECO:0008006" key="5">
    <source>
        <dbReference type="Google" id="ProtNLM"/>
    </source>
</evidence>
<dbReference type="EMBL" id="CP001087">
    <property type="protein sequence ID" value="ACN15282.1"/>
    <property type="molecule type" value="Genomic_DNA"/>
</dbReference>
<organism evidence="3 4">
    <name type="scientific">Desulforapulum autotrophicum (strain ATCC 43914 / DSM 3382 / VKM B-1955 / HRM2)</name>
    <name type="common">Desulfobacterium autotrophicum</name>
    <dbReference type="NCBI Taxonomy" id="177437"/>
    <lineage>
        <taxon>Bacteria</taxon>
        <taxon>Pseudomonadati</taxon>
        <taxon>Thermodesulfobacteriota</taxon>
        <taxon>Desulfobacteria</taxon>
        <taxon>Desulfobacterales</taxon>
        <taxon>Desulfobacteraceae</taxon>
        <taxon>Desulforapulum</taxon>
    </lineage>
</organism>
<dbReference type="OrthoDB" id="5417513at2"/>
<feature type="transmembrane region" description="Helical" evidence="2">
    <location>
        <begin position="114"/>
        <end position="139"/>
    </location>
</feature>
<dbReference type="RefSeq" id="WP_015904051.1">
    <property type="nucleotide sequence ID" value="NC_012108.1"/>
</dbReference>
<feature type="transmembrane region" description="Helical" evidence="2">
    <location>
        <begin position="58"/>
        <end position="75"/>
    </location>
</feature>
<feature type="transmembrane region" description="Helical" evidence="2">
    <location>
        <begin position="81"/>
        <end position="102"/>
    </location>
</feature>
<feature type="transmembrane region" description="Helical" evidence="2">
    <location>
        <begin position="145"/>
        <end position="165"/>
    </location>
</feature>
<evidence type="ECO:0000313" key="3">
    <source>
        <dbReference type="EMBL" id="ACN15282.1"/>
    </source>
</evidence>
<dbReference type="STRING" id="177437.HRM2_21840"/>
<proteinExistence type="predicted"/>
<evidence type="ECO:0000313" key="4">
    <source>
        <dbReference type="Proteomes" id="UP000000442"/>
    </source>
</evidence>
<dbReference type="InterPro" id="IPR021296">
    <property type="entry name" value="DUF2868"/>
</dbReference>
<sequence length="551" mass="61242">MKKKWTIGDVIDLEYLLGQDSRIEDEKILAERDRRLYLEKIGPLVAQTRPLPRTLVRLWLFFMGQNTGTLPGVLVDGGFRLLRGGFLVGGVMTGFLACLSLFSYTGRMPLNISYFFGVILVPQTLLLFLTLAGLLVMVVRPDKGVGFGIYPVLGLAVERALIRLFQKTLGRLSRMKQDALMSALGSFRRSRRAHGHLFLWPLFVLMQIFGVGFNLGALGATLGRVAFFDTAFGWQSTLNLSADFVHRVVSMVALPWSWAVPEGVGFPSAEQIQGTRLILKDGIYDLATSDLVSWWPFLCLTVVFYALLPRILLLVMGGMVQGRCLKQYSFDGWAVQKLVRRLVTPRVTMAPADDPELRTSGGGHGHPRGAMASADSQVSRLEFDREVPQDSDRVPIMNKDRGLDGDIPLTPGNQEMPEPFLALVHDDIFDVCNTEEFKEKVQDRLNRSVDTILRFGLDTNAEVAAIISVADCVAGIVMLQEAWMPPIREILNFIVKVRAGGERIPLVVVLIGKPGPDNLFTVPDSQDRKIWTMKINGLGDPLIHVEDLVQP</sequence>
<keyword evidence="2" id="KW-0812">Transmembrane</keyword>
<feature type="transmembrane region" description="Helical" evidence="2">
    <location>
        <begin position="294"/>
        <end position="316"/>
    </location>
</feature>
<keyword evidence="4" id="KW-1185">Reference proteome</keyword>
<accession>C0QDL8</accession>
<gene>
    <name evidence="3" type="ordered locus">HRM2_21840</name>
</gene>
<feature type="region of interest" description="Disordered" evidence="1">
    <location>
        <begin position="351"/>
        <end position="371"/>
    </location>
</feature>
<protein>
    <recommendedName>
        <fullName evidence="5">DUF2868 domain-containing protein</fullName>
    </recommendedName>
</protein>
<feature type="transmembrane region" description="Helical" evidence="2">
    <location>
        <begin position="197"/>
        <end position="218"/>
    </location>
</feature>
<dbReference type="Pfam" id="PF11067">
    <property type="entry name" value="DUF2868"/>
    <property type="match status" value="1"/>
</dbReference>
<keyword evidence="2" id="KW-1133">Transmembrane helix</keyword>
<keyword evidence="2" id="KW-0472">Membrane</keyword>